<gene>
    <name evidence="6" type="ORF">AQZ52_03420</name>
</gene>
<dbReference type="InterPro" id="IPR058627">
    <property type="entry name" value="MdtA-like_C"/>
</dbReference>
<evidence type="ECO:0000259" key="5">
    <source>
        <dbReference type="Pfam" id="PF25967"/>
    </source>
</evidence>
<dbReference type="NCBIfam" id="TIGR01730">
    <property type="entry name" value="RND_mfp"/>
    <property type="match status" value="1"/>
</dbReference>
<sequence>MNYETTIRTGLRPASEPPVGDGGFGSSRGGRGRLAIVVAVIALALGLLGWYSMHHAPTTGDAAASRNAQAQSVSVITPGLTSVTASITASGTLAARREMPVGIAGEGGQVVSVLVDAGDWVQAGQVLAVVDRSVQTQQIAGQAANIEVQRANARIAQANLDRALKLVERGFISKADVDRLAATRDAAVAQVRVASAALEQLRASSARLNVVAPAAGLVLTRGVEPGQIVSPGSGILFRIAKDGQFEMQARLAENDLAKLAVGQSATVTPVGTSKPFTGQIWQLSPTIDAQTREGIARIALAYDPALRPGGFASAQIRSGSVTAPLLPESAILSDQQGAFVYVVGKGNKVERRAIKTGDVTAEGIVVAEGLSGNERVVMRAGGFLNAGDVVRPVVANAAASAARPGA</sequence>
<dbReference type="InterPro" id="IPR058792">
    <property type="entry name" value="Beta-barrel_RND_2"/>
</dbReference>
<name>A0A117UWU7_9SPHN</name>
<evidence type="ECO:0000313" key="6">
    <source>
        <dbReference type="EMBL" id="KUR72329.1"/>
    </source>
</evidence>
<dbReference type="Gene3D" id="2.40.50.100">
    <property type="match status" value="1"/>
</dbReference>
<accession>A0A117UWU7</accession>
<protein>
    <submittedName>
        <fullName evidence="6">Secretion protein HylD</fullName>
    </submittedName>
</protein>
<dbReference type="PANTHER" id="PTHR30469">
    <property type="entry name" value="MULTIDRUG RESISTANCE PROTEIN MDTA"/>
    <property type="match status" value="1"/>
</dbReference>
<dbReference type="STRING" id="1117702.AQZ52_03420"/>
<dbReference type="OrthoDB" id="7422354at2"/>
<reference evidence="6 7" key="1">
    <citation type="submission" date="2015-10" db="EMBL/GenBank/DDBJ databases">
        <title>Draft genome sequence of Novosphingobium fuchskuhlense DSM 25065 isolated from a surface water sample of the southwest basin of Lake Grosse Fuchskuhle.</title>
        <authorList>
            <person name="Ruckert C."/>
            <person name="Winkler A."/>
            <person name="Glaeser J."/>
            <person name="Grossart H.-P."/>
            <person name="Kalinowski J."/>
            <person name="Glaeser S."/>
        </authorList>
    </citation>
    <scope>NUCLEOTIDE SEQUENCE [LARGE SCALE GENOMIC DNA]</scope>
    <source>
        <strain evidence="6 7">FNE08-7</strain>
    </source>
</reference>
<keyword evidence="3" id="KW-0472">Membrane</keyword>
<keyword evidence="3" id="KW-1133">Transmembrane helix</keyword>
<feature type="region of interest" description="Disordered" evidence="2">
    <location>
        <begin position="1"/>
        <end position="25"/>
    </location>
</feature>
<dbReference type="SUPFAM" id="SSF111369">
    <property type="entry name" value="HlyD-like secretion proteins"/>
    <property type="match status" value="1"/>
</dbReference>
<evidence type="ECO:0000256" key="2">
    <source>
        <dbReference type="SAM" id="MobiDB-lite"/>
    </source>
</evidence>
<keyword evidence="7" id="KW-1185">Reference proteome</keyword>
<dbReference type="GO" id="GO:1990281">
    <property type="term" value="C:efflux pump complex"/>
    <property type="evidence" value="ECO:0007669"/>
    <property type="project" value="TreeGrafter"/>
</dbReference>
<feature type="domain" description="CusB-like beta-barrel" evidence="4">
    <location>
        <begin position="248"/>
        <end position="318"/>
    </location>
</feature>
<evidence type="ECO:0000259" key="4">
    <source>
        <dbReference type="Pfam" id="PF25954"/>
    </source>
</evidence>
<evidence type="ECO:0000256" key="3">
    <source>
        <dbReference type="SAM" id="Phobius"/>
    </source>
</evidence>
<comment type="similarity">
    <text evidence="1">Belongs to the membrane fusion protein (MFP) (TC 8.A.1) family.</text>
</comment>
<dbReference type="GO" id="GO:0015562">
    <property type="term" value="F:efflux transmembrane transporter activity"/>
    <property type="evidence" value="ECO:0007669"/>
    <property type="project" value="TreeGrafter"/>
</dbReference>
<dbReference type="AlphaFoldDB" id="A0A117UWU7"/>
<dbReference type="Gene3D" id="1.10.287.470">
    <property type="entry name" value="Helix hairpin bin"/>
    <property type="match status" value="1"/>
</dbReference>
<organism evidence="6 7">
    <name type="scientific">Novosphingobium fuchskuhlense</name>
    <dbReference type="NCBI Taxonomy" id="1117702"/>
    <lineage>
        <taxon>Bacteria</taxon>
        <taxon>Pseudomonadati</taxon>
        <taxon>Pseudomonadota</taxon>
        <taxon>Alphaproteobacteria</taxon>
        <taxon>Sphingomonadales</taxon>
        <taxon>Sphingomonadaceae</taxon>
        <taxon>Novosphingobium</taxon>
    </lineage>
</organism>
<feature type="domain" description="Multidrug resistance protein MdtA-like C-terminal permuted SH3" evidence="5">
    <location>
        <begin position="325"/>
        <end position="378"/>
    </location>
</feature>
<comment type="caution">
    <text evidence="6">The sequence shown here is derived from an EMBL/GenBank/DDBJ whole genome shotgun (WGS) entry which is preliminary data.</text>
</comment>
<dbReference type="InterPro" id="IPR006143">
    <property type="entry name" value="RND_pump_MFP"/>
</dbReference>
<evidence type="ECO:0000313" key="7">
    <source>
        <dbReference type="Proteomes" id="UP000058012"/>
    </source>
</evidence>
<feature type="transmembrane region" description="Helical" evidence="3">
    <location>
        <begin position="34"/>
        <end position="53"/>
    </location>
</feature>
<dbReference type="Proteomes" id="UP000058012">
    <property type="component" value="Unassembled WGS sequence"/>
</dbReference>
<dbReference type="EMBL" id="LLZS01000003">
    <property type="protein sequence ID" value="KUR72329.1"/>
    <property type="molecule type" value="Genomic_DNA"/>
</dbReference>
<proteinExistence type="inferred from homology"/>
<dbReference type="Pfam" id="PF25954">
    <property type="entry name" value="Beta-barrel_RND_2"/>
    <property type="match status" value="1"/>
</dbReference>
<dbReference type="Pfam" id="PF25967">
    <property type="entry name" value="RND-MFP_C"/>
    <property type="match status" value="1"/>
</dbReference>
<dbReference type="PANTHER" id="PTHR30469:SF15">
    <property type="entry name" value="HLYD FAMILY OF SECRETION PROTEINS"/>
    <property type="match status" value="1"/>
</dbReference>
<dbReference type="Gene3D" id="2.40.30.170">
    <property type="match status" value="1"/>
</dbReference>
<evidence type="ECO:0000256" key="1">
    <source>
        <dbReference type="ARBA" id="ARBA00009477"/>
    </source>
</evidence>
<keyword evidence="3" id="KW-0812">Transmembrane</keyword>
<dbReference type="Gene3D" id="2.40.420.20">
    <property type="match status" value="1"/>
</dbReference>
<dbReference type="RefSeq" id="WP_067906504.1">
    <property type="nucleotide sequence ID" value="NZ_KQ954244.1"/>
</dbReference>